<dbReference type="EMBL" id="JBHSXN010000003">
    <property type="protein sequence ID" value="MFC6954176.1"/>
    <property type="molecule type" value="Genomic_DNA"/>
</dbReference>
<organism evidence="3 4">
    <name type="scientific">Halorubellus litoreus</name>
    <dbReference type="NCBI Taxonomy" id="755308"/>
    <lineage>
        <taxon>Archaea</taxon>
        <taxon>Methanobacteriati</taxon>
        <taxon>Methanobacteriota</taxon>
        <taxon>Stenosarchaea group</taxon>
        <taxon>Halobacteria</taxon>
        <taxon>Halobacteriales</taxon>
        <taxon>Halorubellaceae</taxon>
        <taxon>Halorubellus</taxon>
    </lineage>
</organism>
<gene>
    <name evidence="3" type="ORF">ACFQGB_15035</name>
</gene>
<comment type="caution">
    <text evidence="3">The sequence shown here is derived from an EMBL/GenBank/DDBJ whole genome shotgun (WGS) entry which is preliminary data.</text>
</comment>
<feature type="transmembrane region" description="Helical" evidence="1">
    <location>
        <begin position="27"/>
        <end position="50"/>
    </location>
</feature>
<name>A0ABD5VJM0_9EURY</name>
<dbReference type="AlphaFoldDB" id="A0ABD5VJM0"/>
<protein>
    <recommendedName>
        <fullName evidence="2">DUF8173 domain-containing protein</fullName>
    </recommendedName>
</protein>
<reference evidence="3 4" key="1">
    <citation type="journal article" date="2019" name="Int. J. Syst. Evol. Microbiol.">
        <title>The Global Catalogue of Microorganisms (GCM) 10K type strain sequencing project: providing services to taxonomists for standard genome sequencing and annotation.</title>
        <authorList>
            <consortium name="The Broad Institute Genomics Platform"/>
            <consortium name="The Broad Institute Genome Sequencing Center for Infectious Disease"/>
            <person name="Wu L."/>
            <person name="Ma J."/>
        </authorList>
    </citation>
    <scope>NUCLEOTIDE SEQUENCE [LARGE SCALE GENOMIC DNA]</scope>
    <source>
        <strain evidence="3 4">GX26</strain>
    </source>
</reference>
<feature type="transmembrane region" description="Helical" evidence="1">
    <location>
        <begin position="70"/>
        <end position="92"/>
    </location>
</feature>
<sequence>MEPIPVVVSTVLQVGRPFDPVGVDPTVGLGGGAVGTFLSTLVVGALLLVLAPDWTRSRMRDVARNPIGSFAYGVVALLVVIFVVVVLFVTILGIPFALLLAFFLYLAWVVGAVIAYLAIADRFVDVDDDWVVALVVAAALNGVLTLTGIGALLSFCIGAAGFGTLLRG</sequence>
<proteinExistence type="predicted"/>
<evidence type="ECO:0000313" key="3">
    <source>
        <dbReference type="EMBL" id="MFC6954176.1"/>
    </source>
</evidence>
<dbReference type="Proteomes" id="UP001596395">
    <property type="component" value="Unassembled WGS sequence"/>
</dbReference>
<keyword evidence="1" id="KW-1133">Transmembrane helix</keyword>
<feature type="transmembrane region" description="Helical" evidence="1">
    <location>
        <begin position="98"/>
        <end position="119"/>
    </location>
</feature>
<evidence type="ECO:0000259" key="2">
    <source>
        <dbReference type="Pfam" id="PF26514"/>
    </source>
</evidence>
<dbReference type="RefSeq" id="WP_336351133.1">
    <property type="nucleotide sequence ID" value="NZ_JAZAQL010000003.1"/>
</dbReference>
<keyword evidence="1" id="KW-0812">Transmembrane</keyword>
<keyword evidence="4" id="KW-1185">Reference proteome</keyword>
<evidence type="ECO:0000313" key="4">
    <source>
        <dbReference type="Proteomes" id="UP001596395"/>
    </source>
</evidence>
<dbReference type="InterPro" id="IPR058486">
    <property type="entry name" value="DUF8173"/>
</dbReference>
<feature type="domain" description="DUF8173" evidence="2">
    <location>
        <begin position="21"/>
        <end position="164"/>
    </location>
</feature>
<feature type="transmembrane region" description="Helical" evidence="1">
    <location>
        <begin position="131"/>
        <end position="162"/>
    </location>
</feature>
<dbReference type="Pfam" id="PF26514">
    <property type="entry name" value="DUF8173"/>
    <property type="match status" value="1"/>
</dbReference>
<accession>A0ABD5VJM0</accession>
<keyword evidence="1" id="KW-0472">Membrane</keyword>
<evidence type="ECO:0000256" key="1">
    <source>
        <dbReference type="SAM" id="Phobius"/>
    </source>
</evidence>